<evidence type="ECO:0000313" key="4">
    <source>
        <dbReference type="Proteomes" id="UP000019184"/>
    </source>
</evidence>
<dbReference type="GO" id="GO:0046914">
    <property type="term" value="F:transition metal ion binding"/>
    <property type="evidence" value="ECO:0007669"/>
    <property type="project" value="InterPro"/>
</dbReference>
<dbReference type="Proteomes" id="UP000019184">
    <property type="component" value="Unassembled WGS sequence"/>
</dbReference>
<sequence length="117" mass="12536">MNTYTEQERQTLEVGRLVKAGLTQPLGQMPQGSVGRILAVSGMGDRDVERGLLEMGFVEGACVEVLHYGLLGRDPLAVRINQSMTVALRQVEANIVLVGPLLDPAGSGVLASQEHRV</sequence>
<dbReference type="InterPro" id="IPR052713">
    <property type="entry name" value="FeoA"/>
</dbReference>
<evidence type="ECO:0000259" key="2">
    <source>
        <dbReference type="SMART" id="SM00899"/>
    </source>
</evidence>
<feature type="domain" description="Ferrous iron transporter FeoA-like" evidence="2">
    <location>
        <begin position="24"/>
        <end position="100"/>
    </location>
</feature>
<dbReference type="AlphaFoldDB" id="A0A7U7GG40"/>
<dbReference type="RefSeq" id="WP_034437043.1">
    <property type="nucleotide sequence ID" value="NZ_CBTK010000314.1"/>
</dbReference>
<dbReference type="PANTHER" id="PTHR42954:SF2">
    <property type="entry name" value="FE(2+) TRANSPORT PROTEIN A"/>
    <property type="match status" value="1"/>
</dbReference>
<dbReference type="Pfam" id="PF04023">
    <property type="entry name" value="FeoA"/>
    <property type="match status" value="1"/>
</dbReference>
<dbReference type="InterPro" id="IPR008988">
    <property type="entry name" value="Transcriptional_repressor_C"/>
</dbReference>
<gene>
    <name evidence="3" type="ORF">BN874_940007</name>
</gene>
<dbReference type="SMART" id="SM00899">
    <property type="entry name" value="FeoA"/>
    <property type="match status" value="1"/>
</dbReference>
<dbReference type="EMBL" id="CBTK010000314">
    <property type="protein sequence ID" value="CDH47763.1"/>
    <property type="molecule type" value="Genomic_DNA"/>
</dbReference>
<dbReference type="SUPFAM" id="SSF50037">
    <property type="entry name" value="C-terminal domain of transcriptional repressors"/>
    <property type="match status" value="1"/>
</dbReference>
<dbReference type="PANTHER" id="PTHR42954">
    <property type="entry name" value="FE(2+) TRANSPORT PROTEIN A"/>
    <property type="match status" value="1"/>
</dbReference>
<evidence type="ECO:0000256" key="1">
    <source>
        <dbReference type="ARBA" id="ARBA00023004"/>
    </source>
</evidence>
<proteinExistence type="predicted"/>
<dbReference type="InterPro" id="IPR038157">
    <property type="entry name" value="FeoA_core_dom"/>
</dbReference>
<dbReference type="InterPro" id="IPR007167">
    <property type="entry name" value="Fe-transptr_FeoA-like"/>
</dbReference>
<comment type="caution">
    <text evidence="3">The sequence shown here is derived from an EMBL/GenBank/DDBJ whole genome shotgun (WGS) entry which is preliminary data.</text>
</comment>
<reference evidence="3 4" key="1">
    <citation type="journal article" date="2014" name="ISME J.">
        <title>Candidatus Competibacter-lineage genomes retrieved from metagenomes reveal functional metabolic diversity.</title>
        <authorList>
            <person name="McIlroy S.J."/>
            <person name="Albertsen M."/>
            <person name="Andresen E.K."/>
            <person name="Saunders A.M."/>
            <person name="Kristiansen R."/>
            <person name="Stokholm-Bjerregaard M."/>
            <person name="Nielsen K.L."/>
            <person name="Nielsen P.H."/>
        </authorList>
    </citation>
    <scope>NUCLEOTIDE SEQUENCE [LARGE SCALE GENOMIC DNA]</scope>
    <source>
        <strain evidence="3 4">Run_B_J11</strain>
    </source>
</reference>
<dbReference type="OrthoDB" id="559009at2"/>
<organism evidence="3 4">
    <name type="scientific">Candidatus Contendobacter odensis Run_B_J11</name>
    <dbReference type="NCBI Taxonomy" id="1400861"/>
    <lineage>
        <taxon>Bacteria</taxon>
        <taxon>Pseudomonadati</taxon>
        <taxon>Pseudomonadota</taxon>
        <taxon>Gammaproteobacteria</taxon>
        <taxon>Candidatus Competibacteraceae</taxon>
        <taxon>Candidatus Contendibacter</taxon>
    </lineage>
</organism>
<evidence type="ECO:0000313" key="3">
    <source>
        <dbReference type="EMBL" id="CDH47763.1"/>
    </source>
</evidence>
<protein>
    <recommendedName>
        <fullName evidence="2">Ferrous iron transporter FeoA-like domain-containing protein</fullName>
    </recommendedName>
</protein>
<dbReference type="Gene3D" id="2.30.30.90">
    <property type="match status" value="1"/>
</dbReference>
<keyword evidence="4" id="KW-1185">Reference proteome</keyword>
<name>A0A7U7GG40_9GAMM</name>
<accession>A0A7U7GG40</accession>
<keyword evidence="1" id="KW-0408">Iron</keyword>